<feature type="disulfide bond" evidence="13">
    <location>
        <begin position="12"/>
        <end position="39"/>
    </location>
</feature>
<dbReference type="Proteomes" id="UP000828390">
    <property type="component" value="Unassembled WGS sequence"/>
</dbReference>
<dbReference type="PRINTS" id="PR00010">
    <property type="entry name" value="EGFBLOOD"/>
</dbReference>
<evidence type="ECO:0000313" key="18">
    <source>
        <dbReference type="Proteomes" id="UP000828390"/>
    </source>
</evidence>
<dbReference type="Pfam" id="PF00008">
    <property type="entry name" value="EGF"/>
    <property type="match status" value="2"/>
</dbReference>
<dbReference type="PROSITE" id="PS01187">
    <property type="entry name" value="EGF_CA"/>
    <property type="match status" value="1"/>
</dbReference>
<feature type="domain" description="Sushi" evidence="16">
    <location>
        <begin position="1"/>
        <end position="41"/>
    </location>
</feature>
<evidence type="ECO:0000259" key="16">
    <source>
        <dbReference type="PROSITE" id="PS50923"/>
    </source>
</evidence>
<dbReference type="CDD" id="cd00054">
    <property type="entry name" value="EGF_CA"/>
    <property type="match status" value="2"/>
</dbReference>
<evidence type="ECO:0000259" key="14">
    <source>
        <dbReference type="PROSITE" id="PS50026"/>
    </source>
</evidence>
<reference evidence="17" key="2">
    <citation type="submission" date="2020-11" db="EMBL/GenBank/DDBJ databases">
        <authorList>
            <person name="McCartney M.A."/>
            <person name="Auch B."/>
            <person name="Kono T."/>
            <person name="Mallez S."/>
            <person name="Becker A."/>
            <person name="Gohl D.M."/>
            <person name="Silverstein K.A.T."/>
            <person name="Koren S."/>
            <person name="Bechman K.B."/>
            <person name="Herman A."/>
            <person name="Abrahante J.E."/>
            <person name="Garbe J."/>
        </authorList>
    </citation>
    <scope>NUCLEOTIDE SEQUENCE</scope>
    <source>
        <strain evidence="17">Duluth1</strain>
        <tissue evidence="17">Whole animal</tissue>
    </source>
</reference>
<dbReference type="GO" id="GO:0005509">
    <property type="term" value="F:calcium ion binding"/>
    <property type="evidence" value="ECO:0007669"/>
    <property type="project" value="InterPro"/>
</dbReference>
<comment type="subcellular location">
    <subcellularLocation>
        <location evidence="1">Cell membrane</location>
        <topology evidence="1">Single-pass type I membrane protein</topology>
    </subcellularLocation>
</comment>
<dbReference type="InterPro" id="IPR000742">
    <property type="entry name" value="EGF"/>
</dbReference>
<dbReference type="SMART" id="SM00034">
    <property type="entry name" value="CLECT"/>
    <property type="match status" value="1"/>
</dbReference>
<feature type="domain" description="EGF-like" evidence="14">
    <location>
        <begin position="79"/>
        <end position="115"/>
    </location>
</feature>
<keyword evidence="18" id="KW-1185">Reference proteome</keyword>
<dbReference type="SMART" id="SM00179">
    <property type="entry name" value="EGF_CA"/>
    <property type="match status" value="2"/>
</dbReference>
<comment type="caution">
    <text evidence="17">The sequence shown here is derived from an EMBL/GenBank/DDBJ whole genome shotgun (WGS) entry which is preliminary data.</text>
</comment>
<dbReference type="SUPFAM" id="SSF57196">
    <property type="entry name" value="EGF/Laminin"/>
    <property type="match status" value="2"/>
</dbReference>
<dbReference type="GO" id="GO:0023052">
    <property type="term" value="P:signaling"/>
    <property type="evidence" value="ECO:0007669"/>
    <property type="project" value="UniProtKB-ARBA"/>
</dbReference>
<keyword evidence="3 12" id="KW-0245">EGF-like domain</keyword>
<dbReference type="PROSITE" id="PS00022">
    <property type="entry name" value="EGF_1"/>
    <property type="match status" value="2"/>
</dbReference>
<dbReference type="InterPro" id="IPR000436">
    <property type="entry name" value="Sushi_SCR_CCP_dom"/>
</dbReference>
<dbReference type="PROSITE" id="PS01186">
    <property type="entry name" value="EGF_2"/>
    <property type="match status" value="1"/>
</dbReference>
<protein>
    <submittedName>
        <fullName evidence="17">Uncharacterized protein</fullName>
    </submittedName>
</protein>
<dbReference type="PROSITE" id="PS50923">
    <property type="entry name" value="SUSHI"/>
    <property type="match status" value="1"/>
</dbReference>
<evidence type="ECO:0000256" key="5">
    <source>
        <dbReference type="ARBA" id="ARBA00022729"/>
    </source>
</evidence>
<evidence type="ECO:0000256" key="9">
    <source>
        <dbReference type="ARBA" id="ARBA00023136"/>
    </source>
</evidence>
<evidence type="ECO:0000256" key="11">
    <source>
        <dbReference type="ARBA" id="ARBA00023180"/>
    </source>
</evidence>
<keyword evidence="10 12" id="KW-1015">Disulfide bond</keyword>
<dbReference type="GO" id="GO:0005886">
    <property type="term" value="C:plasma membrane"/>
    <property type="evidence" value="ECO:0007669"/>
    <property type="project" value="UniProtKB-SubCell"/>
</dbReference>
<accession>A0A9D4CYN7</accession>
<dbReference type="InterPro" id="IPR016186">
    <property type="entry name" value="C-type_lectin-like/link_sf"/>
</dbReference>
<name>A0A9D4CYN7_DREPO</name>
<keyword evidence="7" id="KW-0106">Calcium</keyword>
<dbReference type="Gene3D" id="3.10.100.10">
    <property type="entry name" value="Mannose-Binding Protein A, subunit A"/>
    <property type="match status" value="1"/>
</dbReference>
<feature type="domain" description="EGF-like" evidence="14">
    <location>
        <begin position="41"/>
        <end position="77"/>
    </location>
</feature>
<dbReference type="SMART" id="SM00181">
    <property type="entry name" value="EGF"/>
    <property type="match status" value="2"/>
</dbReference>
<feature type="disulfide bond" evidence="12">
    <location>
        <begin position="105"/>
        <end position="114"/>
    </location>
</feature>
<keyword evidence="13" id="KW-0768">Sushi</keyword>
<evidence type="ECO:0000256" key="4">
    <source>
        <dbReference type="ARBA" id="ARBA00022692"/>
    </source>
</evidence>
<dbReference type="PROSITE" id="PS00010">
    <property type="entry name" value="ASX_HYDROXYL"/>
    <property type="match status" value="1"/>
</dbReference>
<evidence type="ECO:0000313" key="17">
    <source>
        <dbReference type="EMBL" id="KAH3734922.1"/>
    </source>
</evidence>
<reference evidence="17" key="1">
    <citation type="journal article" date="2019" name="bioRxiv">
        <title>The Genome of the Zebra Mussel, Dreissena polymorpha: A Resource for Invasive Species Research.</title>
        <authorList>
            <person name="McCartney M.A."/>
            <person name="Auch B."/>
            <person name="Kono T."/>
            <person name="Mallez S."/>
            <person name="Zhang Y."/>
            <person name="Obille A."/>
            <person name="Becker A."/>
            <person name="Abrahante J.E."/>
            <person name="Garbe J."/>
            <person name="Badalamenti J.P."/>
            <person name="Herman A."/>
            <person name="Mangelson H."/>
            <person name="Liachko I."/>
            <person name="Sullivan S."/>
            <person name="Sone E.D."/>
            <person name="Koren S."/>
            <person name="Silverstein K.A.T."/>
            <person name="Beckman K.B."/>
            <person name="Gohl D.M."/>
        </authorList>
    </citation>
    <scope>NUCLEOTIDE SEQUENCE</scope>
    <source>
        <strain evidence="17">Duluth1</strain>
        <tissue evidence="17">Whole animal</tissue>
    </source>
</reference>
<dbReference type="InterPro" id="IPR000152">
    <property type="entry name" value="EGF-type_Asp/Asn_hydroxyl_site"/>
</dbReference>
<keyword evidence="8" id="KW-1133">Transmembrane helix</keyword>
<dbReference type="EMBL" id="JAIWYP010000011">
    <property type="protein sequence ID" value="KAH3734922.1"/>
    <property type="molecule type" value="Genomic_DNA"/>
</dbReference>
<dbReference type="InterPro" id="IPR001881">
    <property type="entry name" value="EGF-like_Ca-bd_dom"/>
</dbReference>
<dbReference type="GO" id="GO:0007154">
    <property type="term" value="P:cell communication"/>
    <property type="evidence" value="ECO:0007669"/>
    <property type="project" value="UniProtKB-ARBA"/>
</dbReference>
<gene>
    <name evidence="17" type="ORF">DPMN_041382</name>
</gene>
<feature type="domain" description="C-type lectin" evidence="15">
    <location>
        <begin position="129"/>
        <end position="190"/>
    </location>
</feature>
<feature type="disulfide bond" evidence="12">
    <location>
        <begin position="67"/>
        <end position="76"/>
    </location>
</feature>
<keyword evidence="6" id="KW-0677">Repeat</keyword>
<evidence type="ECO:0000256" key="13">
    <source>
        <dbReference type="PROSITE-ProRule" id="PRU00302"/>
    </source>
</evidence>
<proteinExistence type="predicted"/>
<dbReference type="Gene3D" id="2.10.25.10">
    <property type="entry name" value="Laminin"/>
    <property type="match status" value="2"/>
</dbReference>
<dbReference type="Gene3D" id="2.10.70.10">
    <property type="entry name" value="Complement Module, domain 1"/>
    <property type="match status" value="1"/>
</dbReference>
<dbReference type="SUPFAM" id="SSF56436">
    <property type="entry name" value="C-type lectin-like"/>
    <property type="match status" value="1"/>
</dbReference>
<keyword evidence="11" id="KW-0325">Glycoprotein</keyword>
<evidence type="ECO:0000256" key="12">
    <source>
        <dbReference type="PROSITE-ProRule" id="PRU00076"/>
    </source>
</evidence>
<dbReference type="InterPro" id="IPR035976">
    <property type="entry name" value="Sushi/SCR/CCP_sf"/>
</dbReference>
<keyword evidence="5" id="KW-0732">Signal</keyword>
<evidence type="ECO:0000256" key="6">
    <source>
        <dbReference type="ARBA" id="ARBA00022737"/>
    </source>
</evidence>
<dbReference type="SUPFAM" id="SSF57535">
    <property type="entry name" value="Complement control module/SCR domain"/>
    <property type="match status" value="1"/>
</dbReference>
<evidence type="ECO:0000256" key="1">
    <source>
        <dbReference type="ARBA" id="ARBA00004251"/>
    </source>
</evidence>
<dbReference type="PROSITE" id="PS50026">
    <property type="entry name" value="EGF_3"/>
    <property type="match status" value="2"/>
</dbReference>
<dbReference type="FunFam" id="2.10.25.10:FF:000391">
    <property type="entry name" value="Weary, isoform C"/>
    <property type="match status" value="2"/>
</dbReference>
<dbReference type="PANTHER" id="PTHR24049">
    <property type="entry name" value="CRUMBS FAMILY MEMBER"/>
    <property type="match status" value="1"/>
</dbReference>
<dbReference type="AlphaFoldDB" id="A0A9D4CYN7"/>
<evidence type="ECO:0000256" key="10">
    <source>
        <dbReference type="ARBA" id="ARBA00023157"/>
    </source>
</evidence>
<evidence type="ECO:0000256" key="7">
    <source>
        <dbReference type="ARBA" id="ARBA00022837"/>
    </source>
</evidence>
<sequence>MFHVGARLMFKCDPGSVEKSRESSMTCLQNGSWSYTPECVDIDECASNPCKNGATSNNLQNKYTCMCAAGWQGTNCDQDIDECASNPCQNSAVCNNLQNKYTCTCAEEWQGTNCDQGSKARCPDKFVIYGENCYHFSPDTKTYSEAKVSCRNVHSNSYLVEINSKEENDFLAGQVNVLNRYYTLLASTIWRMKERGFGTTVSNLPHSPSGQVGNRTTCRINTAQNCGLMETGTTNIALTRKTTFVRRLPLRNPFQWLKNLPQFIEGNFIEVKTTQLCS</sequence>
<keyword evidence="4" id="KW-0812">Transmembrane</keyword>
<evidence type="ECO:0000256" key="2">
    <source>
        <dbReference type="ARBA" id="ARBA00022475"/>
    </source>
</evidence>
<comment type="caution">
    <text evidence="12">Lacks conserved residue(s) required for the propagation of feature annotation.</text>
</comment>
<dbReference type="InterPro" id="IPR016187">
    <property type="entry name" value="CTDL_fold"/>
</dbReference>
<dbReference type="InterPro" id="IPR018097">
    <property type="entry name" value="EGF_Ca-bd_CS"/>
</dbReference>
<organism evidence="17 18">
    <name type="scientific">Dreissena polymorpha</name>
    <name type="common">Zebra mussel</name>
    <name type="synonym">Mytilus polymorpha</name>
    <dbReference type="NCBI Taxonomy" id="45954"/>
    <lineage>
        <taxon>Eukaryota</taxon>
        <taxon>Metazoa</taxon>
        <taxon>Spiralia</taxon>
        <taxon>Lophotrochozoa</taxon>
        <taxon>Mollusca</taxon>
        <taxon>Bivalvia</taxon>
        <taxon>Autobranchia</taxon>
        <taxon>Heteroconchia</taxon>
        <taxon>Euheterodonta</taxon>
        <taxon>Imparidentia</taxon>
        <taxon>Neoheterodontei</taxon>
        <taxon>Myida</taxon>
        <taxon>Dreissenoidea</taxon>
        <taxon>Dreissenidae</taxon>
        <taxon>Dreissena</taxon>
    </lineage>
</organism>
<evidence type="ECO:0000256" key="3">
    <source>
        <dbReference type="ARBA" id="ARBA00022536"/>
    </source>
</evidence>
<evidence type="ECO:0000259" key="15">
    <source>
        <dbReference type="PROSITE" id="PS50041"/>
    </source>
</evidence>
<evidence type="ECO:0000256" key="8">
    <source>
        <dbReference type="ARBA" id="ARBA00022989"/>
    </source>
</evidence>
<dbReference type="InterPro" id="IPR001304">
    <property type="entry name" value="C-type_lectin-like"/>
</dbReference>
<dbReference type="InterPro" id="IPR051022">
    <property type="entry name" value="Notch_Cell-Fate_Det"/>
</dbReference>
<keyword evidence="2" id="KW-1003">Cell membrane</keyword>
<keyword evidence="9" id="KW-0472">Membrane</keyword>
<dbReference type="PROSITE" id="PS50041">
    <property type="entry name" value="C_TYPE_LECTIN_2"/>
    <property type="match status" value="1"/>
</dbReference>